<dbReference type="eggNOG" id="COG0477">
    <property type="taxonomic scope" value="Bacteria"/>
</dbReference>
<evidence type="ECO:0000313" key="8">
    <source>
        <dbReference type="EMBL" id="KEP71415.1"/>
    </source>
</evidence>
<feature type="transmembrane region" description="Helical" evidence="7">
    <location>
        <begin position="120"/>
        <end position="138"/>
    </location>
</feature>
<evidence type="ECO:0000313" key="9">
    <source>
        <dbReference type="Proteomes" id="UP000027725"/>
    </source>
</evidence>
<feature type="transmembrane region" description="Helical" evidence="7">
    <location>
        <begin position="174"/>
        <end position="194"/>
    </location>
</feature>
<evidence type="ECO:0000256" key="4">
    <source>
        <dbReference type="ARBA" id="ARBA00022989"/>
    </source>
</evidence>
<evidence type="ECO:0000256" key="3">
    <source>
        <dbReference type="ARBA" id="ARBA00022692"/>
    </source>
</evidence>
<dbReference type="Gene3D" id="1.20.1250.20">
    <property type="entry name" value="MFS general substrate transporter like domains"/>
    <property type="match status" value="1"/>
</dbReference>
<feature type="transmembrane region" description="Helical" evidence="7">
    <location>
        <begin position="144"/>
        <end position="167"/>
    </location>
</feature>
<evidence type="ECO:0000256" key="1">
    <source>
        <dbReference type="ARBA" id="ARBA00004127"/>
    </source>
</evidence>
<comment type="caution">
    <text evidence="8">The sequence shown here is derived from an EMBL/GenBank/DDBJ whole genome shotgun (WGS) entry which is preliminary data.</text>
</comment>
<dbReference type="Proteomes" id="UP000027725">
    <property type="component" value="Unassembled WGS sequence"/>
</dbReference>
<keyword evidence="2" id="KW-0813">Transport</keyword>
<evidence type="ECO:0000256" key="7">
    <source>
        <dbReference type="SAM" id="Phobius"/>
    </source>
</evidence>
<sequence>MNQRADINAALSVKPGAGAAEAPEPRAELQPQEAPAPSQAPAETPAPLGKILIYVLASSIIALSQSLSMGFVSANVPQLAGDLHATTIQATWVMAAFLAPRASMSLMLIKIRTQFGLRRFAEIGILCFFGASFLNFWVDDLHSAIIVALISGIAAAPLSSLAILYMLEHLPAKYKLSVGLSVALTMIMAGRPLARMLLPFLSAPNGWVGVTEFEIGMAMIALAFVYLLPLTPKPLEKVIAPLDFLSFGLIATGFGGLVVASMFGAYDYWTQTRWIGVLLAYVVLSLVAAAAIELNRKEPLVDLNWVFSPTIFHLACTLLLFRILLSEQSAGVVGMFRTFGLVPDQQIGLWGIVTLATAVAGGICALFTKAERAPLFHAISLVLIAAGAFLDSHSTVLTRPEQMYFSQALIGLASILFLPPAMAKGLASALAKGPNYLLSFVIVFLATQSLGGVVGSGLYRTFVIERTAYHAAQLSPQISTANPQLAGQVQALAAQYAPTISDGAMRKAGAMQQIGASLSQQSSVLAYNDSFLLVCWLALAALAGLILHVCMDAWFARHPARGAAPSLA</sequence>
<feature type="transmembrane region" description="Helical" evidence="7">
    <location>
        <begin position="242"/>
        <end position="266"/>
    </location>
</feature>
<feature type="transmembrane region" description="Helical" evidence="7">
    <location>
        <begin position="347"/>
        <end position="368"/>
    </location>
</feature>
<feature type="transmembrane region" description="Helical" evidence="7">
    <location>
        <begin position="272"/>
        <end position="292"/>
    </location>
</feature>
<reference evidence="8 9" key="1">
    <citation type="submission" date="2014-03" db="EMBL/GenBank/DDBJ databases">
        <title>The draft genome sequence of Thioclava dalianensis DLFJ1-1.</title>
        <authorList>
            <person name="Lai Q."/>
            <person name="Shao Z."/>
        </authorList>
    </citation>
    <scope>NUCLEOTIDE SEQUENCE [LARGE SCALE GENOMIC DNA]</scope>
    <source>
        <strain evidence="8 9">DLFJ1-1</strain>
    </source>
</reference>
<comment type="subcellular location">
    <subcellularLocation>
        <location evidence="1">Endomembrane system</location>
        <topology evidence="1">Multi-pass membrane protein</topology>
    </subcellularLocation>
</comment>
<dbReference type="STRING" id="1185766.SAMN05216224_101338"/>
<dbReference type="PANTHER" id="PTHR23501">
    <property type="entry name" value="MAJOR FACILITATOR SUPERFAMILY"/>
    <property type="match status" value="1"/>
</dbReference>
<feature type="region of interest" description="Disordered" evidence="6">
    <location>
        <begin position="1"/>
        <end position="43"/>
    </location>
</feature>
<keyword evidence="4 7" id="KW-1133">Transmembrane helix</keyword>
<evidence type="ECO:0000256" key="6">
    <source>
        <dbReference type="SAM" id="MobiDB-lite"/>
    </source>
</evidence>
<evidence type="ECO:0000256" key="5">
    <source>
        <dbReference type="ARBA" id="ARBA00023136"/>
    </source>
</evidence>
<keyword evidence="9" id="KW-1185">Reference proteome</keyword>
<dbReference type="PANTHER" id="PTHR23501:SF191">
    <property type="entry name" value="VACUOLAR BASIC AMINO ACID TRANSPORTER 4"/>
    <property type="match status" value="1"/>
</dbReference>
<feature type="transmembrane region" description="Helical" evidence="7">
    <location>
        <begin position="375"/>
        <end position="392"/>
    </location>
</feature>
<dbReference type="RefSeq" id="WP_248642579.1">
    <property type="nucleotide sequence ID" value="NZ_JHEH01000002.1"/>
</dbReference>
<dbReference type="GO" id="GO:0005886">
    <property type="term" value="C:plasma membrane"/>
    <property type="evidence" value="ECO:0007669"/>
    <property type="project" value="TreeGrafter"/>
</dbReference>
<dbReference type="SUPFAM" id="SSF103473">
    <property type="entry name" value="MFS general substrate transporter"/>
    <property type="match status" value="1"/>
</dbReference>
<keyword evidence="5 7" id="KW-0472">Membrane</keyword>
<gene>
    <name evidence="8" type="ORF">DL1_07460</name>
</gene>
<dbReference type="AlphaFoldDB" id="A0A074TMK3"/>
<feature type="transmembrane region" description="Helical" evidence="7">
    <location>
        <begin position="435"/>
        <end position="459"/>
    </location>
</feature>
<keyword evidence="3 7" id="KW-0812">Transmembrane</keyword>
<feature type="compositionally biased region" description="Low complexity" evidence="6">
    <location>
        <begin position="15"/>
        <end position="43"/>
    </location>
</feature>
<feature type="transmembrane region" description="Helical" evidence="7">
    <location>
        <begin position="404"/>
        <end position="423"/>
    </location>
</feature>
<dbReference type="GO" id="GO:0022857">
    <property type="term" value="F:transmembrane transporter activity"/>
    <property type="evidence" value="ECO:0007669"/>
    <property type="project" value="TreeGrafter"/>
</dbReference>
<name>A0A074TMK3_9RHOB</name>
<feature type="transmembrane region" description="Helical" evidence="7">
    <location>
        <begin position="304"/>
        <end position="325"/>
    </location>
</feature>
<feature type="transmembrane region" description="Helical" evidence="7">
    <location>
        <begin position="51"/>
        <end position="71"/>
    </location>
</feature>
<proteinExistence type="predicted"/>
<dbReference type="EMBL" id="JHEH01000002">
    <property type="protein sequence ID" value="KEP71415.1"/>
    <property type="molecule type" value="Genomic_DNA"/>
</dbReference>
<dbReference type="InterPro" id="IPR036259">
    <property type="entry name" value="MFS_trans_sf"/>
</dbReference>
<feature type="transmembrane region" description="Helical" evidence="7">
    <location>
        <begin position="531"/>
        <end position="551"/>
    </location>
</feature>
<feature type="transmembrane region" description="Helical" evidence="7">
    <location>
        <begin position="83"/>
        <end position="99"/>
    </location>
</feature>
<evidence type="ECO:0000256" key="2">
    <source>
        <dbReference type="ARBA" id="ARBA00022448"/>
    </source>
</evidence>
<dbReference type="GO" id="GO:0012505">
    <property type="term" value="C:endomembrane system"/>
    <property type="evidence" value="ECO:0007669"/>
    <property type="project" value="UniProtKB-SubCell"/>
</dbReference>
<protein>
    <submittedName>
        <fullName evidence="8">MFS transporter</fullName>
    </submittedName>
</protein>
<feature type="transmembrane region" description="Helical" evidence="7">
    <location>
        <begin position="206"/>
        <end position="230"/>
    </location>
</feature>
<organism evidence="8 9">
    <name type="scientific">Thioclava dalianensis</name>
    <dbReference type="NCBI Taxonomy" id="1185766"/>
    <lineage>
        <taxon>Bacteria</taxon>
        <taxon>Pseudomonadati</taxon>
        <taxon>Pseudomonadota</taxon>
        <taxon>Alphaproteobacteria</taxon>
        <taxon>Rhodobacterales</taxon>
        <taxon>Paracoccaceae</taxon>
        <taxon>Thioclava</taxon>
    </lineage>
</organism>
<accession>A0A074TMK3</accession>